<keyword evidence="11" id="KW-1185">Reference proteome</keyword>
<evidence type="ECO:0000256" key="8">
    <source>
        <dbReference type="SAM" id="MobiDB-lite"/>
    </source>
</evidence>
<evidence type="ECO:0000256" key="4">
    <source>
        <dbReference type="ARBA" id="ARBA00009461"/>
    </source>
</evidence>
<dbReference type="SMART" id="SM01312">
    <property type="entry name" value="RTC4"/>
    <property type="match status" value="1"/>
</dbReference>
<dbReference type="Pfam" id="PF14474">
    <property type="entry name" value="RTC4"/>
    <property type="match status" value="1"/>
</dbReference>
<evidence type="ECO:0000313" key="10">
    <source>
        <dbReference type="EMBL" id="KAJ7077176.1"/>
    </source>
</evidence>
<name>A0AAD6XGF7_9AGAR</name>
<dbReference type="Proteomes" id="UP001222325">
    <property type="component" value="Unassembled WGS sequence"/>
</dbReference>
<comment type="subcellular location">
    <subcellularLocation>
        <location evidence="3">Cytoplasm</location>
    </subcellularLocation>
    <subcellularLocation>
        <location evidence="2">Nucleus</location>
    </subcellularLocation>
</comment>
<dbReference type="AlphaFoldDB" id="A0AAD6XGF7"/>
<feature type="compositionally biased region" description="Basic and acidic residues" evidence="8">
    <location>
        <begin position="325"/>
        <end position="335"/>
    </location>
</feature>
<dbReference type="InterPro" id="IPR028094">
    <property type="entry name" value="RTC4_C"/>
</dbReference>
<gene>
    <name evidence="10" type="ORF">B0H15DRAFT_805346</name>
</gene>
<dbReference type="GO" id="GO:0005634">
    <property type="term" value="C:nucleus"/>
    <property type="evidence" value="ECO:0007669"/>
    <property type="project" value="UniProtKB-SubCell"/>
</dbReference>
<keyword evidence="7" id="KW-0539">Nucleus</keyword>
<evidence type="ECO:0000256" key="6">
    <source>
        <dbReference type="ARBA" id="ARBA00022490"/>
    </source>
</evidence>
<comment type="similarity">
    <text evidence="4">Belongs to the RTC4 family.</text>
</comment>
<feature type="domain" description="Restriction of telomere capping protein 4 C-terminal" evidence="9">
    <location>
        <begin position="84"/>
        <end position="234"/>
    </location>
</feature>
<protein>
    <recommendedName>
        <fullName evidence="5">Restriction of telomere capping protein 4</fullName>
    </recommendedName>
</protein>
<feature type="region of interest" description="Disordered" evidence="8">
    <location>
        <begin position="272"/>
        <end position="362"/>
    </location>
</feature>
<comment type="caution">
    <text evidence="10">The sequence shown here is derived from an EMBL/GenBank/DDBJ whole genome shotgun (WGS) entry which is preliminary data.</text>
</comment>
<evidence type="ECO:0000256" key="5">
    <source>
        <dbReference type="ARBA" id="ARBA00015162"/>
    </source>
</evidence>
<accession>A0AAD6XGF7</accession>
<feature type="compositionally biased region" description="Low complexity" evidence="8">
    <location>
        <begin position="296"/>
        <end position="307"/>
    </location>
</feature>
<evidence type="ECO:0000256" key="7">
    <source>
        <dbReference type="ARBA" id="ARBA00023242"/>
    </source>
</evidence>
<keyword evidence="6" id="KW-0963">Cytoplasm</keyword>
<sequence length="362" mass="40506">MCGQSLPVEPSAPILALFNRLQTLTEQVGPTGKGVAFLNLEICDAITHEKSRDKHLEAGEENNWPNTIDFSALPQRVLDLRSNIIALLKSPKILGTSTSWTRFCDSIRYKIFAFCKSSSKINFPGAFSVRCCGYYGPKGEFLINSTLVRLLSKNEENWSNELYATLNEIVSTDSDDFDRYDENSNLLNLKDFISFVLTPFTAALLISEDRGVSIEEADTIRDTSSKFGEVAHPENDDDTELDELHRANIRAMRAANSDNVFFTEPARYRKKSHLADSPSFRPSTSKDEQKVYAQDKSSPLKPKSSRPTPKRTGKAQNTISLDDFVEPKPKVVDSSKKRKRDAKANMSVQSSYGTRSKAKKAP</sequence>
<proteinExistence type="inferred from homology"/>
<evidence type="ECO:0000259" key="9">
    <source>
        <dbReference type="SMART" id="SM01312"/>
    </source>
</evidence>
<dbReference type="PANTHER" id="PTHR41391:SF1">
    <property type="entry name" value="RESTRICTION OF TELOMERE CAPPING PROTEIN 4"/>
    <property type="match status" value="1"/>
</dbReference>
<evidence type="ECO:0000256" key="3">
    <source>
        <dbReference type="ARBA" id="ARBA00004496"/>
    </source>
</evidence>
<organism evidence="10 11">
    <name type="scientific">Mycena belliarum</name>
    <dbReference type="NCBI Taxonomy" id="1033014"/>
    <lineage>
        <taxon>Eukaryota</taxon>
        <taxon>Fungi</taxon>
        <taxon>Dikarya</taxon>
        <taxon>Basidiomycota</taxon>
        <taxon>Agaricomycotina</taxon>
        <taxon>Agaricomycetes</taxon>
        <taxon>Agaricomycetidae</taxon>
        <taxon>Agaricales</taxon>
        <taxon>Marasmiineae</taxon>
        <taxon>Mycenaceae</taxon>
        <taxon>Mycena</taxon>
    </lineage>
</organism>
<evidence type="ECO:0000256" key="2">
    <source>
        <dbReference type="ARBA" id="ARBA00004123"/>
    </source>
</evidence>
<dbReference type="EMBL" id="JARJCN010000075">
    <property type="protein sequence ID" value="KAJ7077176.1"/>
    <property type="molecule type" value="Genomic_DNA"/>
</dbReference>
<evidence type="ECO:0000313" key="11">
    <source>
        <dbReference type="Proteomes" id="UP001222325"/>
    </source>
</evidence>
<reference evidence="10" key="1">
    <citation type="submission" date="2023-03" db="EMBL/GenBank/DDBJ databases">
        <title>Massive genome expansion in bonnet fungi (Mycena s.s.) driven by repeated elements and novel gene families across ecological guilds.</title>
        <authorList>
            <consortium name="Lawrence Berkeley National Laboratory"/>
            <person name="Harder C.B."/>
            <person name="Miyauchi S."/>
            <person name="Viragh M."/>
            <person name="Kuo A."/>
            <person name="Thoen E."/>
            <person name="Andreopoulos B."/>
            <person name="Lu D."/>
            <person name="Skrede I."/>
            <person name="Drula E."/>
            <person name="Henrissat B."/>
            <person name="Morin E."/>
            <person name="Kohler A."/>
            <person name="Barry K."/>
            <person name="LaButti K."/>
            <person name="Morin E."/>
            <person name="Salamov A."/>
            <person name="Lipzen A."/>
            <person name="Mereny Z."/>
            <person name="Hegedus B."/>
            <person name="Baldrian P."/>
            <person name="Stursova M."/>
            <person name="Weitz H."/>
            <person name="Taylor A."/>
            <person name="Grigoriev I.V."/>
            <person name="Nagy L.G."/>
            <person name="Martin F."/>
            <person name="Kauserud H."/>
        </authorList>
    </citation>
    <scope>NUCLEOTIDE SEQUENCE</scope>
    <source>
        <strain evidence="10">CBHHK173m</strain>
    </source>
</reference>
<evidence type="ECO:0000256" key="1">
    <source>
        <dbReference type="ARBA" id="ARBA00002738"/>
    </source>
</evidence>
<comment type="function">
    <text evidence="1">May be involved in a process influencing telomere capping.</text>
</comment>
<dbReference type="GO" id="GO:0005737">
    <property type="term" value="C:cytoplasm"/>
    <property type="evidence" value="ECO:0007669"/>
    <property type="project" value="UniProtKB-SubCell"/>
</dbReference>
<dbReference type="PANTHER" id="PTHR41391">
    <property type="entry name" value="RESTRICTION OF TELOMERE CAPPING PROTEIN 4"/>
    <property type="match status" value="1"/>
</dbReference>
<dbReference type="InterPro" id="IPR039024">
    <property type="entry name" value="RTC4"/>
</dbReference>